<evidence type="ECO:0008006" key="4">
    <source>
        <dbReference type="Google" id="ProtNLM"/>
    </source>
</evidence>
<dbReference type="EMBL" id="JAIWYP010000002">
    <property type="protein sequence ID" value="KAH3868019.1"/>
    <property type="molecule type" value="Genomic_DNA"/>
</dbReference>
<gene>
    <name evidence="2" type="ORF">DPMN_031156</name>
</gene>
<evidence type="ECO:0000313" key="3">
    <source>
        <dbReference type="Proteomes" id="UP000828390"/>
    </source>
</evidence>
<accession>A0A9D4RH19</accession>
<comment type="caution">
    <text evidence="2">The sequence shown here is derived from an EMBL/GenBank/DDBJ whole genome shotgun (WGS) entry which is preliminary data.</text>
</comment>
<keyword evidence="3" id="KW-1185">Reference proteome</keyword>
<reference evidence="2" key="2">
    <citation type="submission" date="2020-11" db="EMBL/GenBank/DDBJ databases">
        <authorList>
            <person name="McCartney M.A."/>
            <person name="Auch B."/>
            <person name="Kono T."/>
            <person name="Mallez S."/>
            <person name="Becker A."/>
            <person name="Gohl D.M."/>
            <person name="Silverstein K.A.T."/>
            <person name="Koren S."/>
            <person name="Bechman K.B."/>
            <person name="Herman A."/>
            <person name="Abrahante J.E."/>
            <person name="Garbe J."/>
        </authorList>
    </citation>
    <scope>NUCLEOTIDE SEQUENCE</scope>
    <source>
        <strain evidence="2">Duluth1</strain>
        <tissue evidence="2">Whole animal</tissue>
    </source>
</reference>
<reference evidence="2" key="1">
    <citation type="journal article" date="2019" name="bioRxiv">
        <title>The Genome of the Zebra Mussel, Dreissena polymorpha: A Resource for Invasive Species Research.</title>
        <authorList>
            <person name="McCartney M.A."/>
            <person name="Auch B."/>
            <person name="Kono T."/>
            <person name="Mallez S."/>
            <person name="Zhang Y."/>
            <person name="Obille A."/>
            <person name="Becker A."/>
            <person name="Abrahante J.E."/>
            <person name="Garbe J."/>
            <person name="Badalamenti J.P."/>
            <person name="Herman A."/>
            <person name="Mangelson H."/>
            <person name="Liachko I."/>
            <person name="Sullivan S."/>
            <person name="Sone E.D."/>
            <person name="Koren S."/>
            <person name="Silverstein K.A.T."/>
            <person name="Beckman K.B."/>
            <person name="Gohl D.M."/>
        </authorList>
    </citation>
    <scope>NUCLEOTIDE SEQUENCE</scope>
    <source>
        <strain evidence="2">Duluth1</strain>
        <tissue evidence="2">Whole animal</tissue>
    </source>
</reference>
<dbReference type="AlphaFoldDB" id="A0A9D4RH19"/>
<dbReference type="Proteomes" id="UP000828390">
    <property type="component" value="Unassembled WGS sequence"/>
</dbReference>
<organism evidence="2 3">
    <name type="scientific">Dreissena polymorpha</name>
    <name type="common">Zebra mussel</name>
    <name type="synonym">Mytilus polymorpha</name>
    <dbReference type="NCBI Taxonomy" id="45954"/>
    <lineage>
        <taxon>Eukaryota</taxon>
        <taxon>Metazoa</taxon>
        <taxon>Spiralia</taxon>
        <taxon>Lophotrochozoa</taxon>
        <taxon>Mollusca</taxon>
        <taxon>Bivalvia</taxon>
        <taxon>Autobranchia</taxon>
        <taxon>Heteroconchia</taxon>
        <taxon>Euheterodonta</taxon>
        <taxon>Imparidentia</taxon>
        <taxon>Neoheterodontei</taxon>
        <taxon>Myida</taxon>
        <taxon>Dreissenoidea</taxon>
        <taxon>Dreissenidae</taxon>
        <taxon>Dreissena</taxon>
    </lineage>
</organism>
<feature type="signal peptide" evidence="1">
    <location>
        <begin position="1"/>
        <end position="22"/>
    </location>
</feature>
<keyword evidence="1" id="KW-0732">Signal</keyword>
<sequence length="144" mass="15013">MTTQVHLGLAVLVAMQANAASAVLVARHAHEGASSRQSLLHVIHTKGLAVGGGAKRAELLRTFKLLSVRLRCLHAAVYQLSSGSATLDQSLQIVCSITAGFQVSPAGIPVPEGWATHGFVSGKLAEQLASFGKLPFFTCLSLIA</sequence>
<proteinExistence type="predicted"/>
<feature type="chain" id="PRO_5038482905" description="Secreted protein" evidence="1">
    <location>
        <begin position="23"/>
        <end position="144"/>
    </location>
</feature>
<evidence type="ECO:0000313" key="2">
    <source>
        <dbReference type="EMBL" id="KAH3868019.1"/>
    </source>
</evidence>
<name>A0A9D4RH19_DREPO</name>
<evidence type="ECO:0000256" key="1">
    <source>
        <dbReference type="SAM" id="SignalP"/>
    </source>
</evidence>
<protein>
    <recommendedName>
        <fullName evidence="4">Secreted protein</fullName>
    </recommendedName>
</protein>